<name>A0A5C7GPL2_9ROSI</name>
<dbReference type="AlphaFoldDB" id="A0A5C7GPL2"/>
<proteinExistence type="predicted"/>
<keyword evidence="2" id="KW-1185">Reference proteome</keyword>
<protein>
    <submittedName>
        <fullName evidence="1">Uncharacterized protein</fullName>
    </submittedName>
</protein>
<organism evidence="1 2">
    <name type="scientific">Acer yangbiense</name>
    <dbReference type="NCBI Taxonomy" id="1000413"/>
    <lineage>
        <taxon>Eukaryota</taxon>
        <taxon>Viridiplantae</taxon>
        <taxon>Streptophyta</taxon>
        <taxon>Embryophyta</taxon>
        <taxon>Tracheophyta</taxon>
        <taxon>Spermatophyta</taxon>
        <taxon>Magnoliopsida</taxon>
        <taxon>eudicotyledons</taxon>
        <taxon>Gunneridae</taxon>
        <taxon>Pentapetalae</taxon>
        <taxon>rosids</taxon>
        <taxon>malvids</taxon>
        <taxon>Sapindales</taxon>
        <taxon>Sapindaceae</taxon>
        <taxon>Hippocastanoideae</taxon>
        <taxon>Acereae</taxon>
        <taxon>Acer</taxon>
    </lineage>
</organism>
<dbReference type="Proteomes" id="UP000323000">
    <property type="component" value="Unassembled WGS sequence"/>
</dbReference>
<sequence length="92" mass="10652">MVTGHQPSRPRLSLPPDLSSFRLCFNDNIPMALTINKDNLVTRLPPPKDLVKYADSCSEQERMKDQEELKAEVETAGDLDRMQRRNLGWRRN</sequence>
<evidence type="ECO:0000313" key="1">
    <source>
        <dbReference type="EMBL" id="TXG46523.1"/>
    </source>
</evidence>
<gene>
    <name evidence="1" type="ORF">EZV62_027978</name>
</gene>
<accession>A0A5C7GPL2</accession>
<evidence type="ECO:0000313" key="2">
    <source>
        <dbReference type="Proteomes" id="UP000323000"/>
    </source>
</evidence>
<reference evidence="2" key="1">
    <citation type="journal article" date="2019" name="Gigascience">
        <title>De novo genome assembly of the endangered Acer yangbiense, a plant species with extremely small populations endemic to Yunnan Province, China.</title>
        <authorList>
            <person name="Yang J."/>
            <person name="Wariss H.M."/>
            <person name="Tao L."/>
            <person name="Zhang R."/>
            <person name="Yun Q."/>
            <person name="Hollingsworth P."/>
            <person name="Dao Z."/>
            <person name="Luo G."/>
            <person name="Guo H."/>
            <person name="Ma Y."/>
            <person name="Sun W."/>
        </authorList>
    </citation>
    <scope>NUCLEOTIDE SEQUENCE [LARGE SCALE GENOMIC DNA]</scope>
    <source>
        <strain evidence="2">cv. Malutang</strain>
    </source>
</reference>
<comment type="caution">
    <text evidence="1">The sequence shown here is derived from an EMBL/GenBank/DDBJ whole genome shotgun (WGS) entry which is preliminary data.</text>
</comment>
<dbReference type="EMBL" id="VAHF01000088">
    <property type="protein sequence ID" value="TXG46523.1"/>
    <property type="molecule type" value="Genomic_DNA"/>
</dbReference>